<evidence type="ECO:0000313" key="2">
    <source>
        <dbReference type="Proteomes" id="UP001194696"/>
    </source>
</evidence>
<gene>
    <name evidence="1" type="ORF">BGZ96_012283</name>
</gene>
<comment type="caution">
    <text evidence="1">The sequence shown here is derived from an EMBL/GenBank/DDBJ whole genome shotgun (WGS) entry which is preliminary data.</text>
</comment>
<keyword evidence="2" id="KW-1185">Reference proteome</keyword>
<reference evidence="1 2" key="1">
    <citation type="journal article" date="2020" name="Fungal Divers.">
        <title>Resolving the Mortierellaceae phylogeny through synthesis of multi-gene phylogenetics and phylogenomics.</title>
        <authorList>
            <person name="Vandepol N."/>
            <person name="Liber J."/>
            <person name="Desiro A."/>
            <person name="Na H."/>
            <person name="Kennedy M."/>
            <person name="Barry K."/>
            <person name="Grigoriev I.V."/>
            <person name="Miller A.N."/>
            <person name="O'Donnell K."/>
            <person name="Stajich J.E."/>
            <person name="Bonito G."/>
        </authorList>
    </citation>
    <scope>NUCLEOTIDE SEQUENCE [LARGE SCALE GENOMIC DNA]</scope>
    <source>
        <strain evidence="1 2">AD045</strain>
    </source>
</reference>
<evidence type="ECO:0000313" key="1">
    <source>
        <dbReference type="EMBL" id="KAG0283349.1"/>
    </source>
</evidence>
<accession>A0ABQ7JR36</accession>
<dbReference type="Proteomes" id="UP001194696">
    <property type="component" value="Unassembled WGS sequence"/>
</dbReference>
<feature type="non-terminal residue" evidence="1">
    <location>
        <position position="86"/>
    </location>
</feature>
<organism evidence="1 2">
    <name type="scientific">Linnemannia gamsii</name>
    <dbReference type="NCBI Taxonomy" id="64522"/>
    <lineage>
        <taxon>Eukaryota</taxon>
        <taxon>Fungi</taxon>
        <taxon>Fungi incertae sedis</taxon>
        <taxon>Mucoromycota</taxon>
        <taxon>Mortierellomycotina</taxon>
        <taxon>Mortierellomycetes</taxon>
        <taxon>Mortierellales</taxon>
        <taxon>Mortierellaceae</taxon>
        <taxon>Linnemannia</taxon>
    </lineage>
</organism>
<proteinExistence type="predicted"/>
<name>A0ABQ7JR36_9FUNG</name>
<dbReference type="EMBL" id="JAAAIM010000916">
    <property type="protein sequence ID" value="KAG0283349.1"/>
    <property type="molecule type" value="Genomic_DNA"/>
</dbReference>
<sequence>MFHQDHIPPCADALELKVWRSGWPQERRSTYDPESFLQGYDEDGVLIESVDDSADDPYIEYEEGLTELAMKRCGSLKQENDKEQRC</sequence>
<protein>
    <submittedName>
        <fullName evidence="1">Uncharacterized protein</fullName>
    </submittedName>
</protein>